<dbReference type="OMA" id="QSMRMMN"/>
<dbReference type="Pfam" id="PF14676">
    <property type="entry name" value="FANCI_S2"/>
    <property type="match status" value="1"/>
</dbReference>
<dbReference type="InterPro" id="IPR029312">
    <property type="entry name" value="FANCI_HD2"/>
</dbReference>
<dbReference type="Pfam" id="PF14680">
    <property type="entry name" value="FANCI_HD2"/>
    <property type="match status" value="1"/>
</dbReference>
<feature type="domain" description="FANCI solenoid 4" evidence="5">
    <location>
        <begin position="1013"/>
        <end position="1264"/>
    </location>
</feature>
<gene>
    <name evidence="7" type="ORF">Dbus_chr2Rg2410</name>
</gene>
<dbReference type="InterPro" id="IPR029308">
    <property type="entry name" value="FANCI_S1"/>
</dbReference>
<dbReference type="PANTHER" id="PTHR21818">
    <property type="entry name" value="BC025462 PROTEIN"/>
    <property type="match status" value="1"/>
</dbReference>
<feature type="compositionally biased region" description="Low complexity" evidence="1">
    <location>
        <begin position="1273"/>
        <end position="1285"/>
    </location>
</feature>
<evidence type="ECO:0000259" key="5">
    <source>
        <dbReference type="Pfam" id="PF14678"/>
    </source>
</evidence>
<dbReference type="InterPro" id="IPR026171">
    <property type="entry name" value="FANCI"/>
</dbReference>
<protein>
    <submittedName>
        <fullName evidence="7">FANCI</fullName>
    </submittedName>
</protein>
<evidence type="ECO:0000259" key="6">
    <source>
        <dbReference type="Pfam" id="PF14680"/>
    </source>
</evidence>
<dbReference type="OrthoDB" id="195089at2759"/>
<dbReference type="STRING" id="30019.A0A0M5IY76"/>
<dbReference type="SMR" id="A0A0M5IY76"/>
<feature type="domain" description="FANCI helical" evidence="6">
    <location>
        <begin position="522"/>
        <end position="736"/>
    </location>
</feature>
<feature type="compositionally biased region" description="Basic residues" evidence="1">
    <location>
        <begin position="1399"/>
        <end position="1408"/>
    </location>
</feature>
<keyword evidence="8" id="KW-1185">Reference proteome</keyword>
<evidence type="ECO:0000313" key="8">
    <source>
        <dbReference type="Proteomes" id="UP000494163"/>
    </source>
</evidence>
<evidence type="ECO:0000259" key="2">
    <source>
        <dbReference type="Pfam" id="PF14675"/>
    </source>
</evidence>
<dbReference type="InterPro" id="IPR029314">
    <property type="entry name" value="FANCI_S4"/>
</dbReference>
<evidence type="ECO:0000259" key="3">
    <source>
        <dbReference type="Pfam" id="PF14676"/>
    </source>
</evidence>
<evidence type="ECO:0000256" key="1">
    <source>
        <dbReference type="SAM" id="MobiDB-lite"/>
    </source>
</evidence>
<feature type="domain" description="FANCI solenoid 3" evidence="4">
    <location>
        <begin position="784"/>
        <end position="1002"/>
    </location>
</feature>
<feature type="compositionally biased region" description="Acidic residues" evidence="1">
    <location>
        <begin position="1329"/>
        <end position="1338"/>
    </location>
</feature>
<dbReference type="GO" id="GO:0070182">
    <property type="term" value="F:DNA polymerase binding"/>
    <property type="evidence" value="ECO:0007669"/>
    <property type="project" value="TreeGrafter"/>
</dbReference>
<accession>A0A0M5IY76</accession>
<feature type="domain" description="FANCI solenoid 2" evidence="3">
    <location>
        <begin position="358"/>
        <end position="498"/>
    </location>
</feature>
<feature type="non-terminal residue" evidence="7">
    <location>
        <position position="1"/>
    </location>
</feature>
<feature type="domain" description="FANCI solenoid 1" evidence="2">
    <location>
        <begin position="34"/>
        <end position="254"/>
    </location>
</feature>
<dbReference type="Pfam" id="PF14678">
    <property type="entry name" value="FANCI_S4"/>
    <property type="match status" value="1"/>
</dbReference>
<dbReference type="InterPro" id="IPR029313">
    <property type="entry name" value="FANCI_S3"/>
</dbReference>
<sequence>LTETLRGKLTRNDCINFWNYLLLALNDSSVETREKRFTCVQCFLGGLRAVEVSYKQSVDSITRLCQDLPTFTADELNWIVEHCMDDMRAGDAKCVTWKDLLPEALLVLMEKPQLNINEIVMTGREYRDSSVRNLLTMRWPTAILTPIANMFSSLKLSASERLTVLSKFAGTLKDLSPMELPALCFQLFSMCQTAAQLIIPLLALEKYFHRNYYKRLFSDMCSNSTDLDSIDAYSDKELLEAEETVLYHLNYCTMYLLTEQHVSIMLRNFQNMPDVILTPFMLSAIISMTAVNRDPESERFSSSILLPFLRNVIKHNEDERSLADYSVWCRDTLQGQQVDLMQVFTVLIDQNKDGKDVITPGLVNLAFTLLKAQNAPKLNTLAIAFLTKFIRRRFIFGKGIIKRIAEWMIVDQQQNQFSECLTMLSVADTYTVSECLDTITIVMEDFLWLPGEQSMRMMNFILPLLKLSNRVRDALIDVLRKAMNKDYRTRCMAIFGFCMILKQLNNSNSVRQSQNASSFCTQHNISGYSMMTQITLGSRNNPQRNFDMLTLEIIGLLRSCFEQPLDIRLTLYENLQRAVELNAKLVPHVLQFADFHFRSFFDTPSEDEVIDDLDCKFDIHYDKMVSEEHEQLQLKDNLGRLVQFLAYCLAIFERAPYGCDVTEMQRLLTLCTQRLVANRLPLEAASAPATQLKCALLQQQLNLIEGLISHAVLSSKPSNQAIKQVLPLFKQHQQLLKGLNSLADAAKKSQKHFKQPLSHDSSAAANQSISAAKIKQICTQPDNIWDLAIIEKLLHLLHDDLVPFADAAHTTALRSYEPLVRYVLELAALKVQAIRLEPDFKQLSYSKRTLKLLTDIAKVVYERCIRRLPALWREFDIESAALAAQCFMECVHTAHVTYYKRFNEFVKGFDFAVISQQKQVSYVLQHVLDEYMKEPKDDDDAIAKHAYGAKLPVYLLETLELLYDHISYEERAAIDSYTWLLSFCRSYELPNANMAVVHRLLFTQRQKTHSGAFFDSIARQIGAVLGRQNDDVETAPDLGLQSLNMQTVGSCLQYLYAALQKQMEDVDYFIVKANNLSYKCNVVPEADRVYWRGNLDALVRSICTQMILISRTLLELTNVCIPLGSHMDGLMKLLIQLYATMKNLARHYLSCATAEGSIKSTKFELLLRDVGKPLPVNIYELIAYVEHNILDDQAQQPASKRKPQSERAKVLRETRYIPKVILAMESFNKHVILLSKKAKSIDRLANYMHLGAVRDFNIKSGDLRDMIERTYSQSSQIEVSASSLEQEAESEQEQQEESANEEESEEEQPQPVKRAASKAQRRRRVVVSDAEEQAEDENQPPPQPAVKPTAGKAQRRRRTAASDEEQEAEPLPIVKSIAGNAQRRRRATAASDADESQPKRRRGRPTKK</sequence>
<dbReference type="EMBL" id="CP012524">
    <property type="protein sequence ID" value="ALC42831.1"/>
    <property type="molecule type" value="Genomic_DNA"/>
</dbReference>
<dbReference type="Pfam" id="PF14675">
    <property type="entry name" value="FANCI_S1"/>
    <property type="match status" value="1"/>
</dbReference>
<evidence type="ECO:0000313" key="7">
    <source>
        <dbReference type="EMBL" id="ALC42831.1"/>
    </source>
</evidence>
<evidence type="ECO:0000259" key="4">
    <source>
        <dbReference type="Pfam" id="PF14677"/>
    </source>
</evidence>
<dbReference type="InterPro" id="IPR029315">
    <property type="entry name" value="FANCI_S2"/>
</dbReference>
<organism evidence="7 8">
    <name type="scientific">Drosophila busckii</name>
    <name type="common">Fruit fly</name>
    <dbReference type="NCBI Taxonomy" id="30019"/>
    <lineage>
        <taxon>Eukaryota</taxon>
        <taxon>Metazoa</taxon>
        <taxon>Ecdysozoa</taxon>
        <taxon>Arthropoda</taxon>
        <taxon>Hexapoda</taxon>
        <taxon>Insecta</taxon>
        <taxon>Pterygota</taxon>
        <taxon>Neoptera</taxon>
        <taxon>Endopterygota</taxon>
        <taxon>Diptera</taxon>
        <taxon>Brachycera</taxon>
        <taxon>Muscomorpha</taxon>
        <taxon>Ephydroidea</taxon>
        <taxon>Drosophilidae</taxon>
        <taxon>Drosophila</taxon>
    </lineage>
</organism>
<feature type="region of interest" description="Disordered" evidence="1">
    <location>
        <begin position="1273"/>
        <end position="1408"/>
    </location>
</feature>
<feature type="compositionally biased region" description="Basic residues" evidence="1">
    <location>
        <begin position="1315"/>
        <end position="1325"/>
    </location>
</feature>
<name>A0A0M5IY76_DROBS</name>
<dbReference type="PANTHER" id="PTHR21818:SF0">
    <property type="entry name" value="FANCONI ANEMIA GROUP I PROTEIN"/>
    <property type="match status" value="1"/>
</dbReference>
<dbReference type="GO" id="GO:0006281">
    <property type="term" value="P:DNA repair"/>
    <property type="evidence" value="ECO:0007669"/>
    <property type="project" value="InterPro"/>
</dbReference>
<dbReference type="Pfam" id="PF14677">
    <property type="entry name" value="FANCI_S3"/>
    <property type="match status" value="1"/>
</dbReference>
<reference evidence="7 8" key="1">
    <citation type="submission" date="2015-08" db="EMBL/GenBank/DDBJ databases">
        <title>Ancestral chromatin configuration constrains chromatin evolution on differentiating sex chromosomes in Drosophila.</title>
        <authorList>
            <person name="Zhou Q."/>
            <person name="Bachtrog D."/>
        </authorList>
    </citation>
    <scope>NUCLEOTIDE SEQUENCE [LARGE SCALE GENOMIC DNA]</scope>
    <source>
        <tissue evidence="7">Whole larvae</tissue>
    </source>
</reference>
<feature type="compositionally biased region" description="Acidic residues" evidence="1">
    <location>
        <begin position="1286"/>
        <end position="1308"/>
    </location>
</feature>
<dbReference type="Proteomes" id="UP000494163">
    <property type="component" value="Chromosome 2R"/>
</dbReference>
<proteinExistence type="predicted"/>